<dbReference type="Gene3D" id="3.40.225.10">
    <property type="entry name" value="Class II aldolase/adducin N-terminal domain"/>
    <property type="match status" value="1"/>
</dbReference>
<dbReference type="SUPFAM" id="SSF53639">
    <property type="entry name" value="AraD/HMP-PK domain-like"/>
    <property type="match status" value="1"/>
</dbReference>
<organism evidence="2 3">
    <name type="scientific">Brevinema andersonii</name>
    <dbReference type="NCBI Taxonomy" id="34097"/>
    <lineage>
        <taxon>Bacteria</taxon>
        <taxon>Pseudomonadati</taxon>
        <taxon>Spirochaetota</taxon>
        <taxon>Spirochaetia</taxon>
        <taxon>Brevinematales</taxon>
        <taxon>Brevinemataceae</taxon>
        <taxon>Brevinema</taxon>
    </lineage>
</organism>
<gene>
    <name evidence="2" type="ORF">SAMN02745150_00224</name>
</gene>
<dbReference type="InterPro" id="IPR001303">
    <property type="entry name" value="Aldolase_II/adducin_N"/>
</dbReference>
<dbReference type="SMART" id="SM01007">
    <property type="entry name" value="Aldolase_II"/>
    <property type="match status" value="1"/>
</dbReference>
<dbReference type="Proteomes" id="UP000240042">
    <property type="component" value="Unassembled WGS sequence"/>
</dbReference>
<evidence type="ECO:0000313" key="3">
    <source>
        <dbReference type="Proteomes" id="UP000240042"/>
    </source>
</evidence>
<reference evidence="3" key="1">
    <citation type="submission" date="2016-10" db="EMBL/GenBank/DDBJ databases">
        <authorList>
            <person name="Varghese N."/>
            <person name="Submissions S."/>
        </authorList>
    </citation>
    <scope>NUCLEOTIDE SEQUENCE [LARGE SCALE GENOMIC DNA]</scope>
    <source>
        <strain evidence="3">ATCC 43811</strain>
    </source>
</reference>
<dbReference type="RefSeq" id="WP_092317406.1">
    <property type="nucleotide sequence ID" value="NZ_FOKY01000001.1"/>
</dbReference>
<dbReference type="EMBL" id="FOKY01000001">
    <property type="protein sequence ID" value="SFB68912.1"/>
    <property type="molecule type" value="Genomic_DNA"/>
</dbReference>
<name>A0A1I1D3G7_BREAD</name>
<dbReference type="InterPro" id="IPR036409">
    <property type="entry name" value="Aldolase_II/adducin_N_sf"/>
</dbReference>
<feature type="domain" description="Class II aldolase/adducin N-terminal" evidence="1">
    <location>
        <begin position="2"/>
        <end position="198"/>
    </location>
</feature>
<evidence type="ECO:0000313" key="2">
    <source>
        <dbReference type="EMBL" id="SFB68912.1"/>
    </source>
</evidence>
<dbReference type="STRING" id="34097.SAMN02745150_00224"/>
<accession>A0A1I1D3G7</accession>
<dbReference type="AlphaFoldDB" id="A0A1I1D3G7"/>
<dbReference type="Pfam" id="PF00596">
    <property type="entry name" value="Aldolase_II"/>
    <property type="match status" value="1"/>
</dbReference>
<proteinExistence type="predicted"/>
<keyword evidence="3" id="KW-1185">Reference proteome</keyword>
<protein>
    <submittedName>
        <fullName evidence="2">Class II Aldolase and Adducin N-terminal domain-containing protein</fullName>
    </submittedName>
</protein>
<evidence type="ECO:0000259" key="1">
    <source>
        <dbReference type="SMART" id="SM01007"/>
    </source>
</evidence>
<dbReference type="OrthoDB" id="9774430at2"/>
<sequence>MEPISSLCKLSANTNTDAVQGAGGNASVKYGNMLYIKASGTRLKDMNFNQGWTIIDLPEWRKGFTDFQGGEEEFNILTDRCTTGNELASIEIGLHALLPQTFILHTHSAYSCVFLCSGKTQELTAYISPLAEADIFTVEACVPGLQLTQNLNKTIQQKTHSENSITLLENHGIATASLSINKVLTLHQELHENLQKKFQLPLFVEPVVNEDLKWNAEVYVQGIEYFLNKQALLFPDQAVYIDNKILSGAIEFQGSTVVFKNHSLKNAQNTAEILALVLYLYQTIPQDSLCFLDKAIGLYITSMSREKYRQNMEKL</sequence>